<feature type="signal peptide" evidence="5">
    <location>
        <begin position="1"/>
        <end position="19"/>
    </location>
</feature>
<dbReference type="Proteomes" id="UP000035681">
    <property type="component" value="Unplaced"/>
</dbReference>
<evidence type="ECO:0000313" key="8">
    <source>
        <dbReference type="WBParaSite" id="TCONS_00003231.p1"/>
    </source>
</evidence>
<dbReference type="InterPro" id="IPR001534">
    <property type="entry name" value="Transthyretin-like"/>
</dbReference>
<accession>A0A0K0E062</accession>
<dbReference type="WBParaSite" id="TCONS_00003231.p1">
    <property type="protein sequence ID" value="TCONS_00003231.p1"/>
    <property type="gene ID" value="XLOC_002976"/>
</dbReference>
<evidence type="ECO:0000256" key="1">
    <source>
        <dbReference type="ARBA" id="ARBA00004613"/>
    </source>
</evidence>
<dbReference type="GO" id="GO:0005576">
    <property type="term" value="C:extracellular region"/>
    <property type="evidence" value="ECO:0007669"/>
    <property type="project" value="UniProtKB-SubCell"/>
</dbReference>
<keyword evidence="6" id="KW-1185">Reference proteome</keyword>
<dbReference type="PANTHER" id="PTHR21700:SF30">
    <property type="entry name" value="TRANSTHYRETIN-LIKE FAMILY PROTEIN"/>
    <property type="match status" value="1"/>
</dbReference>
<dbReference type="Gene3D" id="2.60.40.3330">
    <property type="match status" value="1"/>
</dbReference>
<evidence type="ECO:0000256" key="4">
    <source>
        <dbReference type="ARBA" id="ARBA00022729"/>
    </source>
</evidence>
<comment type="subcellular location">
    <subcellularLocation>
        <location evidence="1">Secreted</location>
    </subcellularLocation>
</comment>
<name>A0A0K0E062_STRER</name>
<organism evidence="7">
    <name type="scientific">Strongyloides stercoralis</name>
    <name type="common">Threadworm</name>
    <dbReference type="NCBI Taxonomy" id="6248"/>
    <lineage>
        <taxon>Eukaryota</taxon>
        <taxon>Metazoa</taxon>
        <taxon>Ecdysozoa</taxon>
        <taxon>Nematoda</taxon>
        <taxon>Chromadorea</taxon>
        <taxon>Rhabditida</taxon>
        <taxon>Tylenchina</taxon>
        <taxon>Panagrolaimomorpha</taxon>
        <taxon>Strongyloidoidea</taxon>
        <taxon>Strongyloididae</taxon>
        <taxon>Strongyloides</taxon>
    </lineage>
</organism>
<dbReference type="AlphaFoldDB" id="A0A0K0E062"/>
<dbReference type="Pfam" id="PF01060">
    <property type="entry name" value="TTR-52"/>
    <property type="match status" value="1"/>
</dbReference>
<reference evidence="7" key="1">
    <citation type="submission" date="2015-08" db="UniProtKB">
        <authorList>
            <consortium name="WormBaseParasite"/>
        </authorList>
    </citation>
    <scope>IDENTIFICATION</scope>
</reference>
<feature type="chain" id="PRO_5005327226" evidence="5">
    <location>
        <begin position="20"/>
        <end position="131"/>
    </location>
</feature>
<comment type="similarity">
    <text evidence="2">Belongs to the nematode transthyretin-like family.</text>
</comment>
<evidence type="ECO:0000313" key="7">
    <source>
        <dbReference type="WBParaSite" id="SSTP_0000287800.1"/>
    </source>
</evidence>
<evidence type="ECO:0000256" key="5">
    <source>
        <dbReference type="SAM" id="SignalP"/>
    </source>
</evidence>
<dbReference type="WBParaSite" id="SSTP_0000287800.1">
    <property type="protein sequence ID" value="SSTP_0000287800.1"/>
    <property type="gene ID" value="SSTP_0000287800"/>
</dbReference>
<dbReference type="InterPro" id="IPR038479">
    <property type="entry name" value="Transthyretin-like_sf"/>
</dbReference>
<evidence type="ECO:0000256" key="2">
    <source>
        <dbReference type="ARBA" id="ARBA00010112"/>
    </source>
</evidence>
<evidence type="ECO:0000256" key="3">
    <source>
        <dbReference type="ARBA" id="ARBA00022525"/>
    </source>
</evidence>
<proteinExistence type="inferred from homology"/>
<protein>
    <submittedName>
        <fullName evidence="8">GTP cyclohydrolase 1</fullName>
    </submittedName>
    <submittedName>
        <fullName evidence="7">Transthyretin-like family-containing protein</fullName>
    </submittedName>
</protein>
<sequence length="131" mass="15357">MKFILYIFLIFLSIKISYMYKQDVSVAGQLLCNRKRAVGIQVYLKEKDTFDPDDTLDATLSDYEGKFKLEGVEDEFKSIKPYIEIIHKCEVSNIMCNRSTIYRIDQKQIGKNYDFQYINLNIKGHSDSEIC</sequence>
<dbReference type="PANTHER" id="PTHR21700">
    <property type="entry name" value="TRANSTHYRETIN-LIKE FAMILY PROTEIN-RELATED"/>
    <property type="match status" value="1"/>
</dbReference>
<keyword evidence="3" id="KW-0964">Secreted</keyword>
<evidence type="ECO:0000313" key="6">
    <source>
        <dbReference type="Proteomes" id="UP000035681"/>
    </source>
</evidence>
<keyword evidence="4 5" id="KW-0732">Signal</keyword>
<dbReference type="GO" id="GO:0009986">
    <property type="term" value="C:cell surface"/>
    <property type="evidence" value="ECO:0007669"/>
    <property type="project" value="InterPro"/>
</dbReference>